<evidence type="ECO:0000313" key="4">
    <source>
        <dbReference type="Proteomes" id="UP000325134"/>
    </source>
</evidence>
<dbReference type="SUPFAM" id="SSF52096">
    <property type="entry name" value="ClpP/crotonase"/>
    <property type="match status" value="1"/>
</dbReference>
<protein>
    <submittedName>
        <fullName evidence="3">YARHG domain-containing protein</fullName>
    </submittedName>
</protein>
<dbReference type="InterPro" id="IPR025582">
    <property type="entry name" value="YARHG_dom"/>
</dbReference>
<dbReference type="AlphaFoldDB" id="A0A1M4TEY4"/>
<dbReference type="RefSeq" id="WP_188127670.1">
    <property type="nucleotide sequence ID" value="NZ_FQVK01000002.1"/>
</dbReference>
<accession>A0A1M4TEY4</accession>
<dbReference type="Proteomes" id="UP000325134">
    <property type="component" value="Unassembled WGS sequence"/>
</dbReference>
<feature type="chain" id="PRO_5012228794" evidence="1">
    <location>
        <begin position="26"/>
        <end position="524"/>
    </location>
</feature>
<name>A0A1M4TEY4_9RHOB</name>
<dbReference type="EMBL" id="FQVK01000002">
    <property type="protein sequence ID" value="SHE42904.1"/>
    <property type="molecule type" value="Genomic_DNA"/>
</dbReference>
<keyword evidence="4" id="KW-1185">Reference proteome</keyword>
<feature type="domain" description="YARHG" evidence="2">
    <location>
        <begin position="444"/>
        <end position="519"/>
    </location>
</feature>
<dbReference type="Pfam" id="PF13308">
    <property type="entry name" value="YARHG"/>
    <property type="match status" value="1"/>
</dbReference>
<organism evidence="3 4">
    <name type="scientific">Ruegeria intermedia</name>
    <dbReference type="NCBI Taxonomy" id="996115"/>
    <lineage>
        <taxon>Bacteria</taxon>
        <taxon>Pseudomonadati</taxon>
        <taxon>Pseudomonadota</taxon>
        <taxon>Alphaproteobacteria</taxon>
        <taxon>Rhodobacterales</taxon>
        <taxon>Roseobacteraceae</taxon>
        <taxon>Ruegeria</taxon>
    </lineage>
</organism>
<keyword evidence="1" id="KW-0732">Signal</keyword>
<proteinExistence type="predicted"/>
<sequence length="524" mass="57862">MIRPTVGPLLAAAWLTLCAAVPATAADLIIFHKYDTPPPDHLEPFVSQYKPAEAYAECDMVLTGEIEGHELEYFHAIYDYTPDGPYGSSYSDYVNNSVLCLDSTGGDFDTALEIAGFLARIGAGLETRVIDGDTCTSACSILFFAGAWLEEGETVLWAKHRSIAATAKLGVHAPRIDLGDGDRFTGAAAVNGAYSHAIRNAAGIFTMSQRRDTQGDLFMNTYLFQRTLETPPRGMYYIDTVGDALLADVAVTGIDIRARLDEDLIEAICDNVFMLDDGMFDWAFGPTWKRHPLASMPMIWEDFQKAVAAAWIDDADFSYDIQLEQGDGHIYGVARGYRTGGPYSAQDCLVRLDTYADIGDVDLLARQRDAHEASTAMNAIQVMIGTQFPSGGYDPADYAFQSTPRRYWQGLLDRDVEPRAYPMLIAYPMTSFLADLPGVDAEPTAQPEGDTGSGIMDALAEFDCDQLWLRRNFIFHVNGYCFDSELGKQVFGNDECHTKSPDLDDEQQHLVSLIREMEDLKGCR</sequence>
<dbReference type="InterPro" id="IPR029045">
    <property type="entry name" value="ClpP/crotonase-like_dom_sf"/>
</dbReference>
<evidence type="ECO:0000259" key="2">
    <source>
        <dbReference type="SMART" id="SM01324"/>
    </source>
</evidence>
<feature type="signal peptide" evidence="1">
    <location>
        <begin position="1"/>
        <end position="25"/>
    </location>
</feature>
<evidence type="ECO:0000256" key="1">
    <source>
        <dbReference type="SAM" id="SignalP"/>
    </source>
</evidence>
<evidence type="ECO:0000313" key="3">
    <source>
        <dbReference type="EMBL" id="SHE42904.1"/>
    </source>
</evidence>
<gene>
    <name evidence="3" type="ORF">SAMN05444279_102141</name>
</gene>
<dbReference type="SMART" id="SM01324">
    <property type="entry name" value="YARHG"/>
    <property type="match status" value="1"/>
</dbReference>
<reference evidence="3 4" key="1">
    <citation type="submission" date="2016-11" db="EMBL/GenBank/DDBJ databases">
        <authorList>
            <person name="Varghese N."/>
            <person name="Submissions S."/>
        </authorList>
    </citation>
    <scope>NUCLEOTIDE SEQUENCE [LARGE SCALE GENOMIC DNA]</scope>
    <source>
        <strain evidence="3 4">DSM 29341</strain>
    </source>
</reference>